<name>A0A699TLY6_TANCI</name>
<feature type="non-terminal residue" evidence="2">
    <location>
        <position position="149"/>
    </location>
</feature>
<organism evidence="2">
    <name type="scientific">Tanacetum cinerariifolium</name>
    <name type="common">Dalmatian daisy</name>
    <name type="synonym">Chrysanthemum cinerariifolium</name>
    <dbReference type="NCBI Taxonomy" id="118510"/>
    <lineage>
        <taxon>Eukaryota</taxon>
        <taxon>Viridiplantae</taxon>
        <taxon>Streptophyta</taxon>
        <taxon>Embryophyta</taxon>
        <taxon>Tracheophyta</taxon>
        <taxon>Spermatophyta</taxon>
        <taxon>Magnoliopsida</taxon>
        <taxon>eudicotyledons</taxon>
        <taxon>Gunneridae</taxon>
        <taxon>Pentapetalae</taxon>
        <taxon>asterids</taxon>
        <taxon>campanulids</taxon>
        <taxon>Asterales</taxon>
        <taxon>Asteraceae</taxon>
        <taxon>Asteroideae</taxon>
        <taxon>Anthemideae</taxon>
        <taxon>Anthemidinae</taxon>
        <taxon>Tanacetum</taxon>
    </lineage>
</organism>
<proteinExistence type="predicted"/>
<feature type="non-terminal residue" evidence="2">
    <location>
        <position position="1"/>
    </location>
</feature>
<evidence type="ECO:0000313" key="2">
    <source>
        <dbReference type="EMBL" id="GFD11755.1"/>
    </source>
</evidence>
<gene>
    <name evidence="2" type="ORF">Tci_883724</name>
</gene>
<dbReference type="EMBL" id="BKCJ011261056">
    <property type="protein sequence ID" value="GFD11755.1"/>
    <property type="molecule type" value="Genomic_DNA"/>
</dbReference>
<comment type="caution">
    <text evidence="2">The sequence shown here is derived from an EMBL/GenBank/DDBJ whole genome shotgun (WGS) entry which is preliminary data.</text>
</comment>
<protein>
    <submittedName>
        <fullName evidence="2">Uncharacterized protein</fullName>
    </submittedName>
</protein>
<feature type="compositionally biased region" description="Basic residues" evidence="1">
    <location>
        <begin position="1"/>
        <end position="11"/>
    </location>
</feature>
<reference evidence="2" key="1">
    <citation type="journal article" date="2019" name="Sci. Rep.">
        <title>Draft genome of Tanacetum cinerariifolium, the natural source of mosquito coil.</title>
        <authorList>
            <person name="Yamashiro T."/>
            <person name="Shiraishi A."/>
            <person name="Satake H."/>
            <person name="Nakayama K."/>
        </authorList>
    </citation>
    <scope>NUCLEOTIDE SEQUENCE</scope>
</reference>
<sequence>IEHAHKKRKRKVTGEASGSAYPPKKLRDDYQSLPPTTSGVSFAALLDMIPKGSDLPSGVMEPLIAASVASMPDVAVTTTIDADVAAGSKAKDVSKDFENIRDSTSVGGVNADAASISRLKKTFASSNSFYASQSLETETMHRVYIPRWK</sequence>
<dbReference type="AlphaFoldDB" id="A0A699TLY6"/>
<feature type="region of interest" description="Disordered" evidence="1">
    <location>
        <begin position="1"/>
        <end position="33"/>
    </location>
</feature>
<evidence type="ECO:0000256" key="1">
    <source>
        <dbReference type="SAM" id="MobiDB-lite"/>
    </source>
</evidence>
<accession>A0A699TLY6</accession>